<reference evidence="1" key="1">
    <citation type="submission" date="2023-03" db="EMBL/GenBank/DDBJ databases">
        <title>Massive genome expansion in bonnet fungi (Mycena s.s.) driven by repeated elements and novel gene families across ecological guilds.</title>
        <authorList>
            <consortium name="Lawrence Berkeley National Laboratory"/>
            <person name="Harder C.B."/>
            <person name="Miyauchi S."/>
            <person name="Viragh M."/>
            <person name="Kuo A."/>
            <person name="Thoen E."/>
            <person name="Andreopoulos B."/>
            <person name="Lu D."/>
            <person name="Skrede I."/>
            <person name="Drula E."/>
            <person name="Henrissat B."/>
            <person name="Morin E."/>
            <person name="Kohler A."/>
            <person name="Barry K."/>
            <person name="LaButti K."/>
            <person name="Morin E."/>
            <person name="Salamov A."/>
            <person name="Lipzen A."/>
            <person name="Mereny Z."/>
            <person name="Hegedus B."/>
            <person name="Baldrian P."/>
            <person name="Stursova M."/>
            <person name="Weitz H."/>
            <person name="Taylor A."/>
            <person name="Grigoriev I.V."/>
            <person name="Nagy L.G."/>
            <person name="Martin F."/>
            <person name="Kauserud H."/>
        </authorList>
    </citation>
    <scope>NUCLEOTIDE SEQUENCE</scope>
    <source>
        <strain evidence="1">CBHHK002</strain>
    </source>
</reference>
<keyword evidence="2" id="KW-1185">Reference proteome</keyword>
<organism evidence="1 2">
    <name type="scientific">Mycena albidolilacea</name>
    <dbReference type="NCBI Taxonomy" id="1033008"/>
    <lineage>
        <taxon>Eukaryota</taxon>
        <taxon>Fungi</taxon>
        <taxon>Dikarya</taxon>
        <taxon>Basidiomycota</taxon>
        <taxon>Agaricomycotina</taxon>
        <taxon>Agaricomycetes</taxon>
        <taxon>Agaricomycetidae</taxon>
        <taxon>Agaricales</taxon>
        <taxon>Marasmiineae</taxon>
        <taxon>Mycenaceae</taxon>
        <taxon>Mycena</taxon>
    </lineage>
</organism>
<evidence type="ECO:0000313" key="1">
    <source>
        <dbReference type="EMBL" id="KAJ7358047.1"/>
    </source>
</evidence>
<dbReference type="Proteomes" id="UP001218218">
    <property type="component" value="Unassembled WGS sequence"/>
</dbReference>
<dbReference type="EMBL" id="JARIHO010000007">
    <property type="protein sequence ID" value="KAJ7358047.1"/>
    <property type="molecule type" value="Genomic_DNA"/>
</dbReference>
<gene>
    <name evidence="1" type="ORF">DFH08DRAFT_1042823</name>
</gene>
<accession>A0AAD7EZY7</accession>
<name>A0AAD7EZY7_9AGAR</name>
<proteinExistence type="predicted"/>
<dbReference type="AlphaFoldDB" id="A0AAD7EZY7"/>
<sequence>MHILPLAALPTLRLSMGCRHSSPSSASQDVSHPPDISYTHITGLAPTTASASTKKPQLYPSQYIVSVSPRCTLNHSSSLLGVGEPVSLSPNPTAEVSHAKCGAPPLIARTDTGWPGKKRRHGVPLFKDEIQVILKDVLRVMDKEEQEEKLLTELLNSWVIGGQPDSITHHPTSAQSSQT</sequence>
<evidence type="ECO:0000313" key="2">
    <source>
        <dbReference type="Proteomes" id="UP001218218"/>
    </source>
</evidence>
<protein>
    <submittedName>
        <fullName evidence="1">Uncharacterized protein</fullName>
    </submittedName>
</protein>
<comment type="caution">
    <text evidence="1">The sequence shown here is derived from an EMBL/GenBank/DDBJ whole genome shotgun (WGS) entry which is preliminary data.</text>
</comment>